<dbReference type="KEGG" id="prz:GZH47_08855"/>
<dbReference type="Proteomes" id="UP000479114">
    <property type="component" value="Chromosome"/>
</dbReference>
<keyword evidence="3" id="KW-1185">Reference proteome</keyword>
<accession>A0A6C0NXJ8</accession>
<feature type="compositionally biased region" description="Basic residues" evidence="1">
    <location>
        <begin position="1"/>
        <end position="16"/>
    </location>
</feature>
<name>A0A6C0NXJ8_9BACL</name>
<organism evidence="2 3">
    <name type="scientific">Paenibacillus rhizovicinus</name>
    <dbReference type="NCBI Taxonomy" id="2704463"/>
    <lineage>
        <taxon>Bacteria</taxon>
        <taxon>Bacillati</taxon>
        <taxon>Bacillota</taxon>
        <taxon>Bacilli</taxon>
        <taxon>Bacillales</taxon>
        <taxon>Paenibacillaceae</taxon>
        <taxon>Paenibacillus</taxon>
    </lineage>
</organism>
<reference evidence="2 3" key="1">
    <citation type="submission" date="2020-02" db="EMBL/GenBank/DDBJ databases">
        <title>Paenibacillus sp. nov., isolated from rhizosphere soil of tomato.</title>
        <authorList>
            <person name="Weon H.-Y."/>
            <person name="Lee S.A."/>
        </authorList>
    </citation>
    <scope>NUCLEOTIDE SEQUENCE [LARGE SCALE GENOMIC DNA]</scope>
    <source>
        <strain evidence="2 3">14171R-81</strain>
    </source>
</reference>
<evidence type="ECO:0000313" key="2">
    <source>
        <dbReference type="EMBL" id="QHW30950.1"/>
    </source>
</evidence>
<evidence type="ECO:0000313" key="3">
    <source>
        <dbReference type="Proteomes" id="UP000479114"/>
    </source>
</evidence>
<protein>
    <submittedName>
        <fullName evidence="2">Uncharacterized protein</fullName>
    </submittedName>
</protein>
<dbReference type="AlphaFoldDB" id="A0A6C0NXJ8"/>
<evidence type="ECO:0000256" key="1">
    <source>
        <dbReference type="SAM" id="MobiDB-lite"/>
    </source>
</evidence>
<feature type="region of interest" description="Disordered" evidence="1">
    <location>
        <begin position="1"/>
        <end position="57"/>
    </location>
</feature>
<gene>
    <name evidence="2" type="ORF">GZH47_08855</name>
</gene>
<proteinExistence type="predicted"/>
<sequence>MKQKGKRKTTPVKKRKKSEDTEPNQIDSNVNELEWLDEEQTSSKKTNGQRRKSKKSN</sequence>
<dbReference type="EMBL" id="CP048286">
    <property type="protein sequence ID" value="QHW30950.1"/>
    <property type="molecule type" value="Genomic_DNA"/>
</dbReference>
<feature type="compositionally biased region" description="Basic residues" evidence="1">
    <location>
        <begin position="47"/>
        <end position="57"/>
    </location>
</feature>
<dbReference type="RefSeq" id="WP_162639759.1">
    <property type="nucleotide sequence ID" value="NZ_CP048286.1"/>
</dbReference>